<reference evidence="3" key="2">
    <citation type="submission" date="2020-05" db="UniProtKB">
        <authorList>
            <consortium name="EnsemblMetazoa"/>
        </authorList>
    </citation>
    <scope>IDENTIFICATION</scope>
</reference>
<feature type="compositionally biased region" description="Basic and acidic residues" evidence="1">
    <location>
        <begin position="39"/>
        <end position="52"/>
    </location>
</feature>
<accession>A0A084W9I7</accession>
<feature type="compositionally biased region" description="Polar residues" evidence="1">
    <location>
        <begin position="23"/>
        <end position="36"/>
    </location>
</feature>
<sequence>MCNGTGGLCSRCSCRWLPPKTIATTHETQKTNSHRTQFSKRDQAEVAPEERSTLGGLDGGGGGSCHGLNPREPTYSEREG</sequence>
<dbReference type="Proteomes" id="UP000030765">
    <property type="component" value="Unassembled WGS sequence"/>
</dbReference>
<feature type="region of interest" description="Disordered" evidence="1">
    <location>
        <begin position="23"/>
        <end position="80"/>
    </location>
</feature>
<dbReference type="VEuPathDB" id="VectorBase:ASIC014886"/>
<evidence type="ECO:0000313" key="4">
    <source>
        <dbReference type="Proteomes" id="UP000030765"/>
    </source>
</evidence>
<organism evidence="2">
    <name type="scientific">Anopheles sinensis</name>
    <name type="common">Mosquito</name>
    <dbReference type="NCBI Taxonomy" id="74873"/>
    <lineage>
        <taxon>Eukaryota</taxon>
        <taxon>Metazoa</taxon>
        <taxon>Ecdysozoa</taxon>
        <taxon>Arthropoda</taxon>
        <taxon>Hexapoda</taxon>
        <taxon>Insecta</taxon>
        <taxon>Pterygota</taxon>
        <taxon>Neoptera</taxon>
        <taxon>Endopterygota</taxon>
        <taxon>Diptera</taxon>
        <taxon>Nematocera</taxon>
        <taxon>Culicoidea</taxon>
        <taxon>Culicidae</taxon>
        <taxon>Anophelinae</taxon>
        <taxon>Anopheles</taxon>
    </lineage>
</organism>
<gene>
    <name evidence="2" type="ORF">ZHAS_00014886</name>
</gene>
<feature type="compositionally biased region" description="Gly residues" evidence="1">
    <location>
        <begin position="56"/>
        <end position="65"/>
    </location>
</feature>
<dbReference type="EnsemblMetazoa" id="ASIC014886-RA">
    <property type="protein sequence ID" value="ASIC014886-PA"/>
    <property type="gene ID" value="ASIC014886"/>
</dbReference>
<dbReference type="EMBL" id="ATLV01021820">
    <property type="status" value="NOT_ANNOTATED_CDS"/>
    <property type="molecule type" value="Genomic_DNA"/>
</dbReference>
<evidence type="ECO:0000313" key="3">
    <source>
        <dbReference type="EnsemblMetazoa" id="ASIC014886-PA"/>
    </source>
</evidence>
<protein>
    <submittedName>
        <fullName evidence="2 3">Uncharacterized protein</fullName>
    </submittedName>
</protein>
<dbReference type="VEuPathDB" id="VectorBase:ASIS006015"/>
<name>A0A084W9I7_ANOSI</name>
<reference evidence="2 4" key="1">
    <citation type="journal article" date="2014" name="BMC Genomics">
        <title>Genome sequence of Anopheles sinensis provides insight into genetics basis of mosquito competence for malaria parasites.</title>
        <authorList>
            <person name="Zhou D."/>
            <person name="Zhang D."/>
            <person name="Ding G."/>
            <person name="Shi L."/>
            <person name="Hou Q."/>
            <person name="Ye Y."/>
            <person name="Xu Y."/>
            <person name="Zhou H."/>
            <person name="Xiong C."/>
            <person name="Li S."/>
            <person name="Yu J."/>
            <person name="Hong S."/>
            <person name="Yu X."/>
            <person name="Zou P."/>
            <person name="Chen C."/>
            <person name="Chang X."/>
            <person name="Wang W."/>
            <person name="Lv Y."/>
            <person name="Sun Y."/>
            <person name="Ma L."/>
            <person name="Shen B."/>
            <person name="Zhu C."/>
        </authorList>
    </citation>
    <scope>NUCLEOTIDE SEQUENCE [LARGE SCALE GENOMIC DNA]</scope>
</reference>
<proteinExistence type="predicted"/>
<dbReference type="EMBL" id="KE525323">
    <property type="protein sequence ID" value="KFB46881.1"/>
    <property type="molecule type" value="Genomic_DNA"/>
</dbReference>
<keyword evidence="4" id="KW-1185">Reference proteome</keyword>
<evidence type="ECO:0000256" key="1">
    <source>
        <dbReference type="SAM" id="MobiDB-lite"/>
    </source>
</evidence>
<dbReference type="AlphaFoldDB" id="A0A084W9I7"/>
<evidence type="ECO:0000313" key="2">
    <source>
        <dbReference type="EMBL" id="KFB46881.1"/>
    </source>
</evidence>